<name>A0A7J6HRU4_CANSA</name>
<sequence length="470" mass="54930">QPKLLSLPLIFQLKHYSVLLSHLSHFYSLAKTNSTTFPQNNSYPRATKPLRKYRRLINQRSSKCCIFKVPRILLRHNPKAYTPIAFSIGPFHYGEEHLRDTQNIKLKYLYDLVSRFVDQGTSTEKKLILMDLTEAMSEIWEEARECYAGPINMSKDEFVQMLVLDGCFLIELFYRSEEANLTSNKDDPIFSVNTMIQVLHHDLILLENQIPWVVLACLYELITKQVINQLPLDLLVLIFFNGTFSRKAGLLQHEDHMIQSITDFMERKHKHILDLLRNSMVGVKKDNHNNNINWQQLPSATILQEAGIKFKATTKASLLDIQFRKGVLEIPPLHIHETTESLLRNLICFEQCLPNCKGKITSYAILLDNLINTSKDMEILCKRGVVDNWLNNEEATEFFNQLYNDTFVNYFHYSKLIVDVNEHCGHRWPKYRRVLMHDYFKHPWALTSVFAAAILLFLTFLQTLFTILYK</sequence>
<dbReference type="AlphaFoldDB" id="A0A7J6HRU4"/>
<gene>
    <name evidence="2" type="ORF">G4B88_027198</name>
</gene>
<evidence type="ECO:0000256" key="1">
    <source>
        <dbReference type="SAM" id="Phobius"/>
    </source>
</evidence>
<feature type="non-terminal residue" evidence="2">
    <location>
        <position position="470"/>
    </location>
</feature>
<dbReference type="InterPro" id="IPR004158">
    <property type="entry name" value="DUF247_pln"/>
</dbReference>
<organism evidence="2 3">
    <name type="scientific">Cannabis sativa</name>
    <name type="common">Hemp</name>
    <name type="synonym">Marijuana</name>
    <dbReference type="NCBI Taxonomy" id="3483"/>
    <lineage>
        <taxon>Eukaryota</taxon>
        <taxon>Viridiplantae</taxon>
        <taxon>Streptophyta</taxon>
        <taxon>Embryophyta</taxon>
        <taxon>Tracheophyta</taxon>
        <taxon>Spermatophyta</taxon>
        <taxon>Magnoliopsida</taxon>
        <taxon>eudicotyledons</taxon>
        <taxon>Gunneridae</taxon>
        <taxon>Pentapetalae</taxon>
        <taxon>rosids</taxon>
        <taxon>fabids</taxon>
        <taxon>Rosales</taxon>
        <taxon>Cannabaceae</taxon>
        <taxon>Cannabis</taxon>
    </lineage>
</organism>
<dbReference type="Proteomes" id="UP000583929">
    <property type="component" value="Unassembled WGS sequence"/>
</dbReference>
<evidence type="ECO:0000313" key="3">
    <source>
        <dbReference type="Proteomes" id="UP000583929"/>
    </source>
</evidence>
<keyword evidence="1" id="KW-0472">Membrane</keyword>
<reference evidence="2 3" key="1">
    <citation type="journal article" date="2020" name="bioRxiv">
        <title>Sequence and annotation of 42 cannabis genomes reveals extensive copy number variation in cannabinoid synthesis and pathogen resistance genes.</title>
        <authorList>
            <person name="Mckernan K.J."/>
            <person name="Helbert Y."/>
            <person name="Kane L.T."/>
            <person name="Ebling H."/>
            <person name="Zhang L."/>
            <person name="Liu B."/>
            <person name="Eaton Z."/>
            <person name="Mclaughlin S."/>
            <person name="Kingan S."/>
            <person name="Baybayan P."/>
            <person name="Concepcion G."/>
            <person name="Jordan M."/>
            <person name="Riva A."/>
            <person name="Barbazuk W."/>
            <person name="Harkins T."/>
        </authorList>
    </citation>
    <scope>NUCLEOTIDE SEQUENCE [LARGE SCALE GENOMIC DNA]</scope>
    <source>
        <strain evidence="3">cv. Jamaican Lion 4</strain>
        <tissue evidence="2">Leaf</tissue>
    </source>
</reference>
<dbReference type="Pfam" id="PF03140">
    <property type="entry name" value="DUF247"/>
    <property type="match status" value="1"/>
</dbReference>
<dbReference type="EMBL" id="JAATIQ010000033">
    <property type="protein sequence ID" value="KAF4397458.1"/>
    <property type="molecule type" value="Genomic_DNA"/>
</dbReference>
<protein>
    <submittedName>
        <fullName evidence="2">Uncharacterized protein</fullName>
    </submittedName>
</protein>
<dbReference type="PANTHER" id="PTHR31170:SF17">
    <property type="match status" value="1"/>
</dbReference>
<proteinExistence type="predicted"/>
<comment type="caution">
    <text evidence="2">The sequence shown here is derived from an EMBL/GenBank/DDBJ whole genome shotgun (WGS) entry which is preliminary data.</text>
</comment>
<feature type="transmembrane region" description="Helical" evidence="1">
    <location>
        <begin position="444"/>
        <end position="469"/>
    </location>
</feature>
<keyword evidence="1" id="KW-1133">Transmembrane helix</keyword>
<accession>A0A7J6HRU4</accession>
<keyword evidence="3" id="KW-1185">Reference proteome</keyword>
<dbReference type="PANTHER" id="PTHR31170">
    <property type="entry name" value="BNAC04G53230D PROTEIN"/>
    <property type="match status" value="1"/>
</dbReference>
<evidence type="ECO:0000313" key="2">
    <source>
        <dbReference type="EMBL" id="KAF4397458.1"/>
    </source>
</evidence>
<keyword evidence="1" id="KW-0812">Transmembrane</keyword>